<protein>
    <submittedName>
        <fullName evidence="1">Uncharacterized protein</fullName>
    </submittedName>
</protein>
<evidence type="ECO:0000313" key="2">
    <source>
        <dbReference type="Proteomes" id="UP000179243"/>
    </source>
</evidence>
<dbReference type="EMBL" id="MFYX01000001">
    <property type="protein sequence ID" value="OGK07621.1"/>
    <property type="molecule type" value="Genomic_DNA"/>
</dbReference>
<dbReference type="AlphaFoldDB" id="A0A1F7FM13"/>
<comment type="caution">
    <text evidence="1">The sequence shown here is derived from an EMBL/GenBank/DDBJ whole genome shotgun (WGS) entry which is preliminary data.</text>
</comment>
<proteinExistence type="predicted"/>
<organism evidence="1 2">
    <name type="scientific">Candidatus Raymondbacteria bacterium RIFOXYD12_FULL_49_13</name>
    <dbReference type="NCBI Taxonomy" id="1817890"/>
    <lineage>
        <taxon>Bacteria</taxon>
        <taxon>Raymondiibacteriota</taxon>
    </lineage>
</organism>
<reference evidence="1 2" key="1">
    <citation type="journal article" date="2016" name="Nat. Commun.">
        <title>Thousands of microbial genomes shed light on interconnected biogeochemical processes in an aquifer system.</title>
        <authorList>
            <person name="Anantharaman K."/>
            <person name="Brown C.T."/>
            <person name="Hug L.A."/>
            <person name="Sharon I."/>
            <person name="Castelle C.J."/>
            <person name="Probst A.J."/>
            <person name="Thomas B.C."/>
            <person name="Singh A."/>
            <person name="Wilkins M.J."/>
            <person name="Karaoz U."/>
            <person name="Brodie E.L."/>
            <person name="Williams K.H."/>
            <person name="Hubbard S.S."/>
            <person name="Banfield J.F."/>
        </authorList>
    </citation>
    <scope>NUCLEOTIDE SEQUENCE [LARGE SCALE GENOMIC DNA]</scope>
</reference>
<gene>
    <name evidence="1" type="ORF">A2519_21900</name>
</gene>
<accession>A0A1F7FM13</accession>
<name>A0A1F7FM13_UNCRA</name>
<sequence>MEALRNVFDDKEEFGKLRGFILEGIQKFSEYRKGNLTYGEIMYVMECVLENLRSTSETEGKKNVKSFGKAVTFTSLLQVTGRAVERLVKKGLLSSSDEAYILHGEE</sequence>
<dbReference type="Proteomes" id="UP000179243">
    <property type="component" value="Unassembled WGS sequence"/>
</dbReference>
<evidence type="ECO:0000313" key="1">
    <source>
        <dbReference type="EMBL" id="OGK07621.1"/>
    </source>
</evidence>